<dbReference type="PANTHER" id="PTHR42928:SF5">
    <property type="entry name" value="BLR1237 PROTEIN"/>
    <property type="match status" value="1"/>
</dbReference>
<name>A0AAE9I3P0_9BURK</name>
<dbReference type="RefSeq" id="WP_244845024.1">
    <property type="nucleotide sequence ID" value="NZ_CAJPVH010000056.1"/>
</dbReference>
<dbReference type="Gene3D" id="3.40.190.10">
    <property type="entry name" value="Periplasmic binding protein-like II"/>
    <property type="match status" value="1"/>
</dbReference>
<dbReference type="AlphaFoldDB" id="A0AAE9I3P0"/>
<gene>
    <name evidence="3" type="ORF">M5D45_26715</name>
</gene>
<keyword evidence="2" id="KW-0732">Signal</keyword>
<evidence type="ECO:0000313" key="4">
    <source>
        <dbReference type="Proteomes" id="UP001056132"/>
    </source>
</evidence>
<reference evidence="3" key="1">
    <citation type="journal article" date="2022" name="Microbiol. Resour. Announc.">
        <title>Genome Sequence of Cupriavidus campinensis Strain G5, a Member of a Bacterial Consortium Capable of Polyethylene Degradation.</title>
        <authorList>
            <person name="Schneider B."/>
            <person name="Pfeiffer F."/>
            <person name="Dyall-Smith M."/>
            <person name="Kunte H.J."/>
        </authorList>
    </citation>
    <scope>NUCLEOTIDE SEQUENCE</scope>
    <source>
        <strain evidence="3">G5</strain>
    </source>
</reference>
<dbReference type="SUPFAM" id="SSF53850">
    <property type="entry name" value="Periplasmic binding protein-like II"/>
    <property type="match status" value="1"/>
</dbReference>
<comment type="similarity">
    <text evidence="1">Belongs to the UPF0065 (bug) family.</text>
</comment>
<dbReference type="InterPro" id="IPR005064">
    <property type="entry name" value="BUG"/>
</dbReference>
<dbReference type="Gene3D" id="3.40.190.150">
    <property type="entry name" value="Bordetella uptake gene, domain 1"/>
    <property type="match status" value="1"/>
</dbReference>
<sequence>MMIPRCLRARRVLARALTMAALVVSFVPPALAADDYPNRPIRVLVGYTPAGAADYVARIFGEALSKQLGQTIVVDNKPGAGSTLASTALAGAAPDGYTLALATATLYGIDQRLYKARYKGEDFTPITRLTVSPLILAVNRNLGVADVRALVAKAKANAGGFNYSSSGIGGSPHVAGLQFEKATGVRMTHVPYKGGAPALQAVAAGEVQMSFGTAASVLPMGTQGVVKMIGVTTPKPSDVAPGLPSLAETGLPGFNFTFWFGLYGPAGLPAEIRDKIFAATRKVMADPQIRAKLAANGSEVSLSESPAEFGAWASADGRNALERIVQAGVKLD</sequence>
<dbReference type="Proteomes" id="UP001056132">
    <property type="component" value="Chromosome 2"/>
</dbReference>
<reference evidence="3" key="2">
    <citation type="submission" date="2022-05" db="EMBL/GenBank/DDBJ databases">
        <authorList>
            <person name="Kunte H.-J."/>
        </authorList>
    </citation>
    <scope>NUCLEOTIDE SEQUENCE</scope>
    <source>
        <strain evidence="3">G5</strain>
    </source>
</reference>
<feature type="signal peptide" evidence="2">
    <location>
        <begin position="1"/>
        <end position="32"/>
    </location>
</feature>
<accession>A0AAE9I3P0</accession>
<dbReference type="EMBL" id="CP097331">
    <property type="protein sequence ID" value="URF06684.1"/>
    <property type="molecule type" value="Genomic_DNA"/>
</dbReference>
<dbReference type="KEGG" id="ccam:M5D45_26715"/>
<organism evidence="3 4">
    <name type="scientific">Cupriavidus campinensis</name>
    <dbReference type="NCBI Taxonomy" id="151783"/>
    <lineage>
        <taxon>Bacteria</taxon>
        <taxon>Pseudomonadati</taxon>
        <taxon>Pseudomonadota</taxon>
        <taxon>Betaproteobacteria</taxon>
        <taxon>Burkholderiales</taxon>
        <taxon>Burkholderiaceae</taxon>
        <taxon>Cupriavidus</taxon>
    </lineage>
</organism>
<dbReference type="PIRSF" id="PIRSF017082">
    <property type="entry name" value="YflP"/>
    <property type="match status" value="1"/>
</dbReference>
<proteinExistence type="inferred from homology"/>
<evidence type="ECO:0000256" key="1">
    <source>
        <dbReference type="ARBA" id="ARBA00006987"/>
    </source>
</evidence>
<dbReference type="Pfam" id="PF03401">
    <property type="entry name" value="TctC"/>
    <property type="match status" value="1"/>
</dbReference>
<feature type="chain" id="PRO_5042274927" evidence="2">
    <location>
        <begin position="33"/>
        <end position="332"/>
    </location>
</feature>
<dbReference type="CDD" id="cd07012">
    <property type="entry name" value="PBP2_Bug_TTT"/>
    <property type="match status" value="1"/>
</dbReference>
<dbReference type="InterPro" id="IPR042100">
    <property type="entry name" value="Bug_dom1"/>
</dbReference>
<protein>
    <submittedName>
        <fullName evidence="3">Tripartite tricarboxylate transporter substrate binding protein</fullName>
    </submittedName>
</protein>
<dbReference type="PANTHER" id="PTHR42928">
    <property type="entry name" value="TRICARBOXYLATE-BINDING PROTEIN"/>
    <property type="match status" value="1"/>
</dbReference>
<evidence type="ECO:0000313" key="3">
    <source>
        <dbReference type="EMBL" id="URF06684.1"/>
    </source>
</evidence>
<evidence type="ECO:0000256" key="2">
    <source>
        <dbReference type="SAM" id="SignalP"/>
    </source>
</evidence>